<feature type="transmembrane region" description="Helical" evidence="1">
    <location>
        <begin position="412"/>
        <end position="443"/>
    </location>
</feature>
<feature type="signal peptide" evidence="2">
    <location>
        <begin position="1"/>
        <end position="19"/>
    </location>
</feature>
<accession>B3S5G2</accession>
<keyword evidence="1" id="KW-0812">Transmembrane</keyword>
<protein>
    <recommendedName>
        <fullName evidence="5">Fibronectin type-III domain-containing protein</fullName>
    </recommendedName>
</protein>
<evidence type="ECO:0000313" key="3">
    <source>
        <dbReference type="EMBL" id="EDV21907.1"/>
    </source>
</evidence>
<proteinExistence type="predicted"/>
<keyword evidence="1" id="KW-0472">Membrane</keyword>
<dbReference type="GeneID" id="6756756"/>
<evidence type="ECO:0008006" key="5">
    <source>
        <dbReference type="Google" id="ProtNLM"/>
    </source>
</evidence>
<feature type="chain" id="PRO_5002797344" description="Fibronectin type-III domain-containing protein" evidence="2">
    <location>
        <begin position="20"/>
        <end position="500"/>
    </location>
</feature>
<dbReference type="AlphaFoldDB" id="B3S5G2"/>
<sequence length="500" mass="55668">MAKLYLILLICSIFNGTNQVKSGNEPDEECNGLASIPTVSSPNLTQECRVIKLSWKPPTIKPSCWSQLHYTVAYRTYVGNPKETKRFKNACNNSTEPFCKLPPLVVIPPDECESNYGKGNNRILVICKEHIKCDSGQTYRYNFYWGKNYSKDEPDTSSTNYLRMELSELEPDTLYYWYVEAVVPARSLVSKPTPKLYFRTLPLILTTHTETIATTPSTTATIATTPTIVVSTATQPVTTSTTLPTALPTTAITVFKKLEPTITDIKIILSANRVNITWKVVGPSKKCQKQIRYQLVYWCNQTRSWNTACNNSIIAACQINLEDGISESLTFKIVLKDEAQTVIKESDSFIHLIDLGKGNVATTGRNEITDTPIEITPSSLTKRTSQLKAETRGPTTKDIIISDSPGNSKESAALSVLILLSIIIALIAAPLIIVSVIILIIFYKRYVTRVSNPKSQSDEHYYSSVENVQKPDSNITVQEECTLTEESEYSGQLFANSVIV</sequence>
<dbReference type="InterPro" id="IPR036116">
    <property type="entry name" value="FN3_sf"/>
</dbReference>
<dbReference type="CTD" id="6756756"/>
<evidence type="ECO:0000256" key="1">
    <source>
        <dbReference type="SAM" id="Phobius"/>
    </source>
</evidence>
<keyword evidence="4" id="KW-1185">Reference proteome</keyword>
<dbReference type="EMBL" id="DS985251">
    <property type="protein sequence ID" value="EDV21907.1"/>
    <property type="molecule type" value="Genomic_DNA"/>
</dbReference>
<keyword evidence="2" id="KW-0732">Signal</keyword>
<evidence type="ECO:0000256" key="2">
    <source>
        <dbReference type="SAM" id="SignalP"/>
    </source>
</evidence>
<dbReference type="InParanoid" id="B3S5G2"/>
<organism evidence="3 4">
    <name type="scientific">Trichoplax adhaerens</name>
    <name type="common">Trichoplax reptans</name>
    <dbReference type="NCBI Taxonomy" id="10228"/>
    <lineage>
        <taxon>Eukaryota</taxon>
        <taxon>Metazoa</taxon>
        <taxon>Placozoa</taxon>
        <taxon>Uniplacotomia</taxon>
        <taxon>Trichoplacea</taxon>
        <taxon>Trichoplacidae</taxon>
        <taxon>Trichoplax</taxon>
    </lineage>
</organism>
<dbReference type="SUPFAM" id="SSF49265">
    <property type="entry name" value="Fibronectin type III"/>
    <property type="match status" value="1"/>
</dbReference>
<reference evidence="3 4" key="1">
    <citation type="journal article" date="2008" name="Nature">
        <title>The Trichoplax genome and the nature of placozoans.</title>
        <authorList>
            <person name="Srivastava M."/>
            <person name="Begovic E."/>
            <person name="Chapman J."/>
            <person name="Putnam N.H."/>
            <person name="Hellsten U."/>
            <person name="Kawashima T."/>
            <person name="Kuo A."/>
            <person name="Mitros T."/>
            <person name="Salamov A."/>
            <person name="Carpenter M.L."/>
            <person name="Signorovitch A.Y."/>
            <person name="Moreno M.A."/>
            <person name="Kamm K."/>
            <person name="Grimwood J."/>
            <person name="Schmutz J."/>
            <person name="Shapiro H."/>
            <person name="Grigoriev I.V."/>
            <person name="Buss L.W."/>
            <person name="Schierwater B."/>
            <person name="Dellaporta S.L."/>
            <person name="Rokhsar D.S."/>
        </authorList>
    </citation>
    <scope>NUCLEOTIDE SEQUENCE [LARGE SCALE GENOMIC DNA]</scope>
    <source>
        <strain evidence="3 4">Grell-BS-1999</strain>
    </source>
</reference>
<dbReference type="HOGENOM" id="CLU_545545_0_0_1"/>
<dbReference type="KEGG" id="tad:TRIADDRAFT_59604"/>
<dbReference type="RefSeq" id="XP_002115544.1">
    <property type="nucleotide sequence ID" value="XM_002115508.1"/>
</dbReference>
<evidence type="ECO:0000313" key="4">
    <source>
        <dbReference type="Proteomes" id="UP000009022"/>
    </source>
</evidence>
<dbReference type="Proteomes" id="UP000009022">
    <property type="component" value="Unassembled WGS sequence"/>
</dbReference>
<keyword evidence="1" id="KW-1133">Transmembrane helix</keyword>
<name>B3S5G2_TRIAD</name>
<gene>
    <name evidence="3" type="ORF">TRIADDRAFT_59604</name>
</gene>